<organism evidence="4 5">
    <name type="scientific">Strigamia maritima</name>
    <name type="common">European centipede</name>
    <name type="synonym">Geophilus maritimus</name>
    <dbReference type="NCBI Taxonomy" id="126957"/>
    <lineage>
        <taxon>Eukaryota</taxon>
        <taxon>Metazoa</taxon>
        <taxon>Ecdysozoa</taxon>
        <taxon>Arthropoda</taxon>
        <taxon>Myriapoda</taxon>
        <taxon>Chilopoda</taxon>
        <taxon>Pleurostigmophora</taxon>
        <taxon>Geophilomorpha</taxon>
        <taxon>Linotaeniidae</taxon>
        <taxon>Strigamia</taxon>
    </lineage>
</organism>
<feature type="region of interest" description="Disordered" evidence="3">
    <location>
        <begin position="13"/>
        <end position="34"/>
    </location>
</feature>
<dbReference type="PhylomeDB" id="T1IPD9"/>
<evidence type="ECO:0000256" key="3">
    <source>
        <dbReference type="SAM" id="MobiDB-lite"/>
    </source>
</evidence>
<dbReference type="Gene3D" id="1.25.40.10">
    <property type="entry name" value="Tetratricopeptide repeat domain"/>
    <property type="match status" value="1"/>
</dbReference>
<dbReference type="InterPro" id="IPR011990">
    <property type="entry name" value="TPR-like_helical_dom_sf"/>
</dbReference>
<accession>T1IPD9</accession>
<sequence length="166" mass="18750">MWRSTLKEFLNPITTTASMGEENKESTEEEMDQSDEKRCEAMKAISDNDYQKAIDLLGEAIVLNPSSAALYAKRASCLLKLNKPIACIRDCEVAIRMNPDNAQAYKYRGRAQRLLGRWEEACNDLATACKIDYDEQANEWLKEVQPNVSRQNYEGNSETVAKCANA</sequence>
<dbReference type="eggNOG" id="KOG1308">
    <property type="taxonomic scope" value="Eukaryota"/>
</dbReference>
<dbReference type="Proteomes" id="UP000014500">
    <property type="component" value="Unassembled WGS sequence"/>
</dbReference>
<dbReference type="InterPro" id="IPR019734">
    <property type="entry name" value="TPR_rpt"/>
</dbReference>
<reference evidence="4" key="2">
    <citation type="submission" date="2015-02" db="UniProtKB">
        <authorList>
            <consortium name="EnsemblMetazoa"/>
        </authorList>
    </citation>
    <scope>IDENTIFICATION</scope>
</reference>
<dbReference type="Pfam" id="PF13431">
    <property type="entry name" value="TPR_17"/>
    <property type="match status" value="1"/>
</dbReference>
<keyword evidence="5" id="KW-1185">Reference proteome</keyword>
<evidence type="ECO:0000256" key="1">
    <source>
        <dbReference type="ARBA" id="ARBA00022737"/>
    </source>
</evidence>
<protein>
    <submittedName>
        <fullName evidence="4">Uncharacterized protein</fullName>
    </submittedName>
</protein>
<dbReference type="PANTHER" id="PTHR45883">
    <property type="entry name" value="HSC70-INTERACTING PROTEIN"/>
    <property type="match status" value="1"/>
</dbReference>
<evidence type="ECO:0000313" key="4">
    <source>
        <dbReference type="EnsemblMetazoa" id="SMAR002889-PA"/>
    </source>
</evidence>
<name>T1IPD9_STRMM</name>
<evidence type="ECO:0000313" key="5">
    <source>
        <dbReference type="Proteomes" id="UP000014500"/>
    </source>
</evidence>
<dbReference type="PANTHER" id="PTHR45883:SF2">
    <property type="entry name" value="HSC70-INTERACTING PROTEIN"/>
    <property type="match status" value="1"/>
</dbReference>
<dbReference type="SUPFAM" id="SSF48452">
    <property type="entry name" value="TPR-like"/>
    <property type="match status" value="1"/>
</dbReference>
<dbReference type="STRING" id="126957.T1IPD9"/>
<proteinExistence type="predicted"/>
<dbReference type="GO" id="GO:0030544">
    <property type="term" value="F:Hsp70 protein binding"/>
    <property type="evidence" value="ECO:0007669"/>
    <property type="project" value="TreeGrafter"/>
</dbReference>
<dbReference type="FunFam" id="1.25.40.10:FF:000112">
    <property type="entry name" value="FAM10 family protein"/>
    <property type="match status" value="1"/>
</dbReference>
<dbReference type="AlphaFoldDB" id="T1IPD9"/>
<dbReference type="SMART" id="SM00028">
    <property type="entry name" value="TPR"/>
    <property type="match status" value="3"/>
</dbReference>
<dbReference type="EMBL" id="JH431256">
    <property type="status" value="NOT_ANNOTATED_CDS"/>
    <property type="molecule type" value="Genomic_DNA"/>
</dbReference>
<evidence type="ECO:0000256" key="2">
    <source>
        <dbReference type="ARBA" id="ARBA00022803"/>
    </source>
</evidence>
<dbReference type="OMA" id="DCEHAFK"/>
<reference evidence="5" key="1">
    <citation type="submission" date="2011-05" db="EMBL/GenBank/DDBJ databases">
        <authorList>
            <person name="Richards S.R."/>
            <person name="Qu J."/>
            <person name="Jiang H."/>
            <person name="Jhangiani S.N."/>
            <person name="Agravi P."/>
            <person name="Goodspeed R."/>
            <person name="Gross S."/>
            <person name="Mandapat C."/>
            <person name="Jackson L."/>
            <person name="Mathew T."/>
            <person name="Pu L."/>
            <person name="Thornton R."/>
            <person name="Saada N."/>
            <person name="Wilczek-Boney K.B."/>
            <person name="Lee S."/>
            <person name="Kovar C."/>
            <person name="Wu Y."/>
            <person name="Scherer S.E."/>
            <person name="Worley K.C."/>
            <person name="Muzny D.M."/>
            <person name="Gibbs R."/>
        </authorList>
    </citation>
    <scope>NUCLEOTIDE SEQUENCE</scope>
    <source>
        <strain evidence="5">Brora</strain>
    </source>
</reference>
<keyword evidence="2" id="KW-0802">TPR repeat</keyword>
<dbReference type="HOGENOM" id="CLU_1604783_0_0_1"/>
<dbReference type="EnsemblMetazoa" id="SMAR002889-RA">
    <property type="protein sequence ID" value="SMAR002889-PA"/>
    <property type="gene ID" value="SMAR002889"/>
</dbReference>
<keyword evidence="1" id="KW-0677">Repeat</keyword>